<reference evidence="1" key="1">
    <citation type="submission" date="2021-06" db="EMBL/GenBank/DDBJ databases">
        <authorList>
            <person name="Huq M.A."/>
        </authorList>
    </citation>
    <scope>NUCLEOTIDE SEQUENCE</scope>
    <source>
        <strain evidence="1">MAH-26</strain>
    </source>
</reference>
<proteinExistence type="predicted"/>
<evidence type="ECO:0000313" key="2">
    <source>
        <dbReference type="Proteomes" id="UP000812270"/>
    </source>
</evidence>
<comment type="caution">
    <text evidence="1">The sequence shown here is derived from an EMBL/GenBank/DDBJ whole genome shotgun (WGS) entry which is preliminary data.</text>
</comment>
<keyword evidence="2" id="KW-1185">Reference proteome</keyword>
<protein>
    <submittedName>
        <fullName evidence="1">Uncharacterized protein</fullName>
    </submittedName>
</protein>
<sequence length="133" mass="15475">MEANNFVIGDMVQTPTGVTFAITKQEGEYFNVSRFYLDGKPYDKVLHRSELKPVHITTAFFQLIEFDVPPRTMYDKQIVTDKDKLISFVLYHGHLDLDSTIIHFVHNFQHAYKEKTGKNLDITRALTFSYNNP</sequence>
<dbReference type="EMBL" id="JAHSPG010000002">
    <property type="protein sequence ID" value="MBV4356295.1"/>
    <property type="molecule type" value="Genomic_DNA"/>
</dbReference>
<name>A0A9E2W1N3_9BACT</name>
<evidence type="ECO:0000313" key="1">
    <source>
        <dbReference type="EMBL" id="MBV4356295.1"/>
    </source>
</evidence>
<organism evidence="1 2">
    <name type="scientific">Pinibacter aurantiacus</name>
    <dbReference type="NCBI Taxonomy" id="2851599"/>
    <lineage>
        <taxon>Bacteria</taxon>
        <taxon>Pseudomonadati</taxon>
        <taxon>Bacteroidota</taxon>
        <taxon>Chitinophagia</taxon>
        <taxon>Chitinophagales</taxon>
        <taxon>Chitinophagaceae</taxon>
        <taxon>Pinibacter</taxon>
    </lineage>
</organism>
<accession>A0A9E2W1N3</accession>
<dbReference type="AlphaFoldDB" id="A0A9E2W1N3"/>
<gene>
    <name evidence="1" type="ORF">KTO63_03980</name>
</gene>
<dbReference type="RefSeq" id="WP_217789853.1">
    <property type="nucleotide sequence ID" value="NZ_JAHSPG010000002.1"/>
</dbReference>
<dbReference type="Proteomes" id="UP000812270">
    <property type="component" value="Unassembled WGS sequence"/>
</dbReference>